<comment type="caution">
    <text evidence="3">The sequence shown here is derived from an EMBL/GenBank/DDBJ whole genome shotgun (WGS) entry which is preliminary data.</text>
</comment>
<organism evidence="3 4">
    <name type="scientific">candidate division TA06 bacterium DG_78</name>
    <dbReference type="NCBI Taxonomy" id="1703772"/>
    <lineage>
        <taxon>Bacteria</taxon>
        <taxon>Bacteria division TA06</taxon>
    </lineage>
</organism>
<dbReference type="InterPro" id="IPR016024">
    <property type="entry name" value="ARM-type_fold"/>
</dbReference>
<comment type="function">
    <text evidence="1">Catalyzes the hydroxylation of the N(6)-(4-aminobutyl)-L-lysine intermediate produced by deoxyhypusine synthase/DHPS on a critical lysine of the eukaryotic translation initiation factor 5A/eIF-5A. This is the second step of the post-translational modification of that lysine into an unusual amino acid residue named hypusine. Hypusination is unique to mature eIF-5A factor and is essential for its function.</text>
</comment>
<dbReference type="GO" id="GO:0016491">
    <property type="term" value="F:oxidoreductase activity"/>
    <property type="evidence" value="ECO:0007669"/>
    <property type="project" value="TreeGrafter"/>
</dbReference>
<evidence type="ECO:0000256" key="1">
    <source>
        <dbReference type="ARBA" id="ARBA00045876"/>
    </source>
</evidence>
<sequence length="326" mass="35936">MRIRFILMLIFLISCAPSPHQKALDILLSGIADESVIIQVNAAKGLVVIGDSRGIQVLHQTLEGEDRDGVVASLGALSDVQEQTFLPIVLALAESKDALIRTEAYQYIARIDSEICREILIKGVTDSVARIRVISYRGLEKFKEKEVMYAGLRDINPQVRIATAQALENLGERGMEDFIMEQVQTVNSEVFRVGVIAIAEIGDTSVIPILRKCLDDMPWEFRIAAAEALLILNDNAGVHTLKEGLESHDPFVRIAALDIFKKHHIPDALSVLKDAVHDEYVNVSVGAIDVLATSHAQECKKIFEEMMDAPNPLVKIAAATAYLRSE</sequence>
<evidence type="ECO:0000313" key="3">
    <source>
        <dbReference type="EMBL" id="KPJ73136.1"/>
    </source>
</evidence>
<reference evidence="3 4" key="1">
    <citation type="journal article" date="2015" name="Microbiome">
        <title>Genomic resolution of linkages in carbon, nitrogen, and sulfur cycling among widespread estuary sediment bacteria.</title>
        <authorList>
            <person name="Baker B.J."/>
            <person name="Lazar C.S."/>
            <person name="Teske A.P."/>
            <person name="Dick G.J."/>
        </authorList>
    </citation>
    <scope>NUCLEOTIDE SEQUENCE [LARGE SCALE GENOMIC DNA]</scope>
    <source>
        <strain evidence="3">DG_78</strain>
    </source>
</reference>
<feature type="chain" id="PRO_5006640580" description="HEAT repeat domain-containing protein" evidence="2">
    <location>
        <begin position="23"/>
        <end position="326"/>
    </location>
</feature>
<dbReference type="PANTHER" id="PTHR12697">
    <property type="entry name" value="PBS LYASE HEAT-LIKE PROTEIN"/>
    <property type="match status" value="1"/>
</dbReference>
<evidence type="ECO:0008006" key="5">
    <source>
        <dbReference type="Google" id="ProtNLM"/>
    </source>
</evidence>
<dbReference type="PANTHER" id="PTHR12697:SF5">
    <property type="entry name" value="DEOXYHYPUSINE HYDROXYLASE"/>
    <property type="match status" value="1"/>
</dbReference>
<dbReference type="InterPro" id="IPR021133">
    <property type="entry name" value="HEAT_type_2"/>
</dbReference>
<dbReference type="Proteomes" id="UP000051012">
    <property type="component" value="Unassembled WGS sequence"/>
</dbReference>
<dbReference type="PROSITE" id="PS51257">
    <property type="entry name" value="PROKAR_LIPOPROTEIN"/>
    <property type="match status" value="1"/>
</dbReference>
<protein>
    <recommendedName>
        <fullName evidence="5">HEAT repeat domain-containing protein</fullName>
    </recommendedName>
</protein>
<dbReference type="InterPro" id="IPR004155">
    <property type="entry name" value="PBS_lyase_HEAT"/>
</dbReference>
<dbReference type="SMART" id="SM00567">
    <property type="entry name" value="EZ_HEAT"/>
    <property type="match status" value="4"/>
</dbReference>
<dbReference type="Gene3D" id="1.25.10.10">
    <property type="entry name" value="Leucine-rich Repeat Variant"/>
    <property type="match status" value="2"/>
</dbReference>
<gene>
    <name evidence="3" type="ORF">AMJ52_04280</name>
</gene>
<feature type="signal peptide" evidence="2">
    <location>
        <begin position="1"/>
        <end position="22"/>
    </location>
</feature>
<dbReference type="Pfam" id="PF13646">
    <property type="entry name" value="HEAT_2"/>
    <property type="match status" value="1"/>
</dbReference>
<dbReference type="AlphaFoldDB" id="A0A0S7YEQ0"/>
<keyword evidence="2" id="KW-0732">Signal</keyword>
<accession>A0A0S7YEQ0</accession>
<proteinExistence type="predicted"/>
<dbReference type="InterPro" id="IPR011989">
    <property type="entry name" value="ARM-like"/>
</dbReference>
<dbReference type="PROSITE" id="PS50077">
    <property type="entry name" value="HEAT_REPEAT"/>
    <property type="match status" value="1"/>
</dbReference>
<dbReference type="EMBL" id="LJNI01000042">
    <property type="protein sequence ID" value="KPJ73136.1"/>
    <property type="molecule type" value="Genomic_DNA"/>
</dbReference>
<evidence type="ECO:0000313" key="4">
    <source>
        <dbReference type="Proteomes" id="UP000051012"/>
    </source>
</evidence>
<dbReference type="SUPFAM" id="SSF48371">
    <property type="entry name" value="ARM repeat"/>
    <property type="match status" value="2"/>
</dbReference>
<evidence type="ECO:0000256" key="2">
    <source>
        <dbReference type="SAM" id="SignalP"/>
    </source>
</evidence>
<name>A0A0S7YEQ0_UNCT6</name>